<feature type="compositionally biased region" description="Polar residues" evidence="1">
    <location>
        <begin position="63"/>
        <end position="73"/>
    </location>
</feature>
<dbReference type="EMBL" id="JBEZFP010000208">
    <property type="protein sequence ID" value="MEU8139872.1"/>
    <property type="molecule type" value="Genomic_DNA"/>
</dbReference>
<name>A0ABV3DWM0_9ACTN</name>
<feature type="compositionally biased region" description="Polar residues" evidence="1">
    <location>
        <begin position="32"/>
        <end position="44"/>
    </location>
</feature>
<organism evidence="2 3">
    <name type="scientific">Streptodolium elevatio</name>
    <dbReference type="NCBI Taxonomy" id="3157996"/>
    <lineage>
        <taxon>Bacteria</taxon>
        <taxon>Bacillati</taxon>
        <taxon>Actinomycetota</taxon>
        <taxon>Actinomycetes</taxon>
        <taxon>Kitasatosporales</taxon>
        <taxon>Streptomycetaceae</taxon>
        <taxon>Streptodolium</taxon>
    </lineage>
</organism>
<dbReference type="RefSeq" id="WP_358364379.1">
    <property type="nucleotide sequence ID" value="NZ_JBEZFP010000208.1"/>
</dbReference>
<evidence type="ECO:0000313" key="3">
    <source>
        <dbReference type="Proteomes" id="UP001551482"/>
    </source>
</evidence>
<proteinExistence type="predicted"/>
<comment type="caution">
    <text evidence="2">The sequence shown here is derived from an EMBL/GenBank/DDBJ whole genome shotgun (WGS) entry which is preliminary data.</text>
</comment>
<sequence length="118" mass="12546">MPANIYTGKNPPRAAPEPPSKPTPARPADNSWDPTKGTTGTAQDPKTVADKYGQDMFKKDVPTTKSPQSNGSPNRRPDQREPNSCGVSEEPNSFTGDVRNAVATAAWAPADRVGTRGL</sequence>
<evidence type="ECO:0000256" key="1">
    <source>
        <dbReference type="SAM" id="MobiDB-lite"/>
    </source>
</evidence>
<feature type="region of interest" description="Disordered" evidence="1">
    <location>
        <begin position="1"/>
        <end position="96"/>
    </location>
</feature>
<dbReference type="Proteomes" id="UP001551482">
    <property type="component" value="Unassembled WGS sequence"/>
</dbReference>
<accession>A0ABV3DWM0</accession>
<feature type="compositionally biased region" description="Pro residues" evidence="1">
    <location>
        <begin position="13"/>
        <end position="25"/>
    </location>
</feature>
<feature type="compositionally biased region" description="Basic and acidic residues" evidence="1">
    <location>
        <begin position="47"/>
        <end position="62"/>
    </location>
</feature>
<keyword evidence="3" id="KW-1185">Reference proteome</keyword>
<reference evidence="2 3" key="1">
    <citation type="submission" date="2024-06" db="EMBL/GenBank/DDBJ databases">
        <title>The Natural Products Discovery Center: Release of the First 8490 Sequenced Strains for Exploring Actinobacteria Biosynthetic Diversity.</title>
        <authorList>
            <person name="Kalkreuter E."/>
            <person name="Kautsar S.A."/>
            <person name="Yang D."/>
            <person name="Bader C.D."/>
            <person name="Teijaro C.N."/>
            <person name="Fluegel L."/>
            <person name="Davis C.M."/>
            <person name="Simpson J.R."/>
            <person name="Lauterbach L."/>
            <person name="Steele A.D."/>
            <person name="Gui C."/>
            <person name="Meng S."/>
            <person name="Li G."/>
            <person name="Viehrig K."/>
            <person name="Ye F."/>
            <person name="Su P."/>
            <person name="Kiefer A.F."/>
            <person name="Nichols A."/>
            <person name="Cepeda A.J."/>
            <person name="Yan W."/>
            <person name="Fan B."/>
            <person name="Jiang Y."/>
            <person name="Adhikari A."/>
            <person name="Zheng C.-J."/>
            <person name="Schuster L."/>
            <person name="Cowan T.M."/>
            <person name="Smanski M.J."/>
            <person name="Chevrette M.G."/>
            <person name="De Carvalho L.P.S."/>
            <person name="Shen B."/>
        </authorList>
    </citation>
    <scope>NUCLEOTIDE SEQUENCE [LARGE SCALE GENOMIC DNA]</scope>
    <source>
        <strain evidence="2 3">NPDC048946</strain>
    </source>
</reference>
<protein>
    <submittedName>
        <fullName evidence="2">Uncharacterized protein</fullName>
    </submittedName>
</protein>
<evidence type="ECO:0000313" key="2">
    <source>
        <dbReference type="EMBL" id="MEU8139872.1"/>
    </source>
</evidence>
<gene>
    <name evidence="2" type="ORF">AB0C36_41050</name>
</gene>